<protein>
    <submittedName>
        <fullName evidence="3">NADPH-dependent F420 reductase</fullName>
    </submittedName>
</protein>
<evidence type="ECO:0000259" key="2">
    <source>
        <dbReference type="Pfam" id="PF03807"/>
    </source>
</evidence>
<dbReference type="PANTHER" id="PTHR14239:SF10">
    <property type="entry name" value="REDUCTASE"/>
    <property type="match status" value="1"/>
</dbReference>
<evidence type="ECO:0000256" key="1">
    <source>
        <dbReference type="ARBA" id="ARBA00023002"/>
    </source>
</evidence>
<name>A0AB34C5A6_9PSED</name>
<evidence type="ECO:0000313" key="4">
    <source>
        <dbReference type="Proteomes" id="UP000323924"/>
    </source>
</evidence>
<dbReference type="InterPro" id="IPR028939">
    <property type="entry name" value="P5C_Rdtase_cat_N"/>
</dbReference>
<evidence type="ECO:0000313" key="3">
    <source>
        <dbReference type="EMBL" id="KAA5841767.1"/>
    </source>
</evidence>
<gene>
    <name evidence="3" type="ORF">F2A38_14585</name>
</gene>
<dbReference type="Pfam" id="PF03807">
    <property type="entry name" value="F420_oxidored"/>
    <property type="match status" value="1"/>
</dbReference>
<dbReference type="GO" id="GO:0016491">
    <property type="term" value="F:oxidoreductase activity"/>
    <property type="evidence" value="ECO:0007669"/>
    <property type="project" value="UniProtKB-KW"/>
</dbReference>
<dbReference type="Gene3D" id="3.40.50.720">
    <property type="entry name" value="NAD(P)-binding Rossmann-like Domain"/>
    <property type="match status" value="1"/>
</dbReference>
<dbReference type="SUPFAM" id="SSF51735">
    <property type="entry name" value="NAD(P)-binding Rossmann-fold domains"/>
    <property type="match status" value="1"/>
</dbReference>
<feature type="domain" description="Pyrroline-5-carboxylate reductase catalytic N-terminal" evidence="2">
    <location>
        <begin position="5"/>
        <end position="94"/>
    </location>
</feature>
<organism evidence="3 4">
    <name type="scientific">Pseudomonas chlororaphis</name>
    <dbReference type="NCBI Taxonomy" id="587753"/>
    <lineage>
        <taxon>Bacteria</taxon>
        <taxon>Pseudomonadati</taxon>
        <taxon>Pseudomonadota</taxon>
        <taxon>Gammaproteobacteria</taxon>
        <taxon>Pseudomonadales</taxon>
        <taxon>Pseudomonadaceae</taxon>
        <taxon>Pseudomonas</taxon>
    </lineage>
</organism>
<dbReference type="InterPro" id="IPR036291">
    <property type="entry name" value="NAD(P)-bd_dom_sf"/>
</dbReference>
<dbReference type="InterPro" id="IPR051267">
    <property type="entry name" value="STEAP_metalloreductase"/>
</dbReference>
<dbReference type="EMBL" id="VWPC01000012">
    <property type="protein sequence ID" value="KAA5841767.1"/>
    <property type="molecule type" value="Genomic_DNA"/>
</dbReference>
<accession>A0AB34C5A6</accession>
<sequence length="199" mass="20652">MNMSISIIGAGALGSAIARLLTKAGLDVSIANSRGPESLTSLIAELGPKAQAVTAEQAATADLVFLAVNWSKIPSALAGLGPWEGRIVVDTNNPIEAPLFKPFDLGGQPSTQVVAQMLPGAHVVKAFNHLSPNLLANPNAEGGKRVLFVSGEHAHAKQQVSELIQQLGFHGIDLGDLQQGQLAQFPGGPLPALNLVKHD</sequence>
<dbReference type="PANTHER" id="PTHR14239">
    <property type="entry name" value="DUDULIN-RELATED"/>
    <property type="match status" value="1"/>
</dbReference>
<keyword evidence="1" id="KW-0560">Oxidoreductase</keyword>
<comment type="caution">
    <text evidence="3">The sequence shown here is derived from an EMBL/GenBank/DDBJ whole genome shotgun (WGS) entry which is preliminary data.</text>
</comment>
<reference evidence="3 4" key="1">
    <citation type="submission" date="2019-09" db="EMBL/GenBank/DDBJ databases">
        <authorList>
            <person name="Vacheron J."/>
            <person name="Dubost A."/>
            <person name="Prigent-Combaret C."/>
            <person name="Muller D."/>
        </authorList>
    </citation>
    <scope>NUCLEOTIDE SEQUENCE [LARGE SCALE GENOMIC DNA]</scope>
    <source>
        <strain evidence="3 4">JV497</strain>
    </source>
</reference>
<dbReference type="Proteomes" id="UP000323924">
    <property type="component" value="Unassembled WGS sequence"/>
</dbReference>
<dbReference type="AlphaFoldDB" id="A0AB34C5A6"/>
<proteinExistence type="predicted"/>